<feature type="compositionally biased region" description="Basic and acidic residues" evidence="1">
    <location>
        <begin position="53"/>
        <end position="62"/>
    </location>
</feature>
<feature type="compositionally biased region" description="Low complexity" evidence="1">
    <location>
        <begin position="1354"/>
        <end position="1374"/>
    </location>
</feature>
<feature type="region of interest" description="Disordered" evidence="1">
    <location>
        <begin position="462"/>
        <end position="499"/>
    </location>
</feature>
<comment type="caution">
    <text evidence="3">The sequence shown here is derived from an EMBL/GenBank/DDBJ whole genome shotgun (WGS) entry which is preliminary data.</text>
</comment>
<dbReference type="Gene3D" id="1.25.40.990">
    <property type="match status" value="1"/>
</dbReference>
<feature type="region of interest" description="Disordered" evidence="1">
    <location>
        <begin position="1321"/>
        <end position="1382"/>
    </location>
</feature>
<name>A0AAD4C8J7_BOLED</name>
<feature type="compositionally biased region" description="Polar residues" evidence="1">
    <location>
        <begin position="1"/>
        <end position="15"/>
    </location>
</feature>
<dbReference type="GO" id="GO:0005737">
    <property type="term" value="C:cytoplasm"/>
    <property type="evidence" value="ECO:0007669"/>
    <property type="project" value="TreeGrafter"/>
</dbReference>
<feature type="domain" description="SAC3/GANP/THP3 conserved" evidence="2">
    <location>
        <begin position="171"/>
        <end position="420"/>
    </location>
</feature>
<organism evidence="3 4">
    <name type="scientific">Boletus edulis BED1</name>
    <dbReference type="NCBI Taxonomy" id="1328754"/>
    <lineage>
        <taxon>Eukaryota</taxon>
        <taxon>Fungi</taxon>
        <taxon>Dikarya</taxon>
        <taxon>Basidiomycota</taxon>
        <taxon>Agaricomycotina</taxon>
        <taxon>Agaricomycetes</taxon>
        <taxon>Agaricomycetidae</taxon>
        <taxon>Boletales</taxon>
        <taxon>Boletineae</taxon>
        <taxon>Boletaceae</taxon>
        <taxon>Boletoideae</taxon>
        <taxon>Boletus</taxon>
    </lineage>
</organism>
<evidence type="ECO:0000259" key="2">
    <source>
        <dbReference type="Pfam" id="PF03399"/>
    </source>
</evidence>
<keyword evidence="4" id="KW-1185">Reference proteome</keyword>
<feature type="region of interest" description="Disordered" evidence="1">
    <location>
        <begin position="640"/>
        <end position="741"/>
    </location>
</feature>
<dbReference type="GO" id="GO:0006406">
    <property type="term" value="P:mRNA export from nucleus"/>
    <property type="evidence" value="ECO:0007669"/>
    <property type="project" value="TreeGrafter"/>
</dbReference>
<evidence type="ECO:0000256" key="1">
    <source>
        <dbReference type="SAM" id="MobiDB-lite"/>
    </source>
</evidence>
<feature type="region of interest" description="Disordered" evidence="1">
    <location>
        <begin position="1"/>
        <end position="125"/>
    </location>
</feature>
<gene>
    <name evidence="3" type="ORF">L210DRAFT_3638875</name>
</gene>
<dbReference type="Proteomes" id="UP001194468">
    <property type="component" value="Unassembled WGS sequence"/>
</dbReference>
<dbReference type="PANTHER" id="PTHR12436:SF3">
    <property type="entry name" value="GERMINAL-CENTER ASSOCIATED NUCLEAR PROTEIN"/>
    <property type="match status" value="1"/>
</dbReference>
<dbReference type="InterPro" id="IPR005062">
    <property type="entry name" value="SAC3/GANP/THP3_conserved"/>
</dbReference>
<feature type="compositionally biased region" description="Basic residues" evidence="1">
    <location>
        <begin position="63"/>
        <end position="75"/>
    </location>
</feature>
<feature type="compositionally biased region" description="Polar residues" evidence="1">
    <location>
        <begin position="703"/>
        <end position="720"/>
    </location>
</feature>
<dbReference type="EMBL" id="WHUW01000001">
    <property type="protein sequence ID" value="KAF8452321.1"/>
    <property type="molecule type" value="Genomic_DNA"/>
</dbReference>
<feature type="region of interest" description="Disordered" evidence="1">
    <location>
        <begin position="882"/>
        <end position="910"/>
    </location>
</feature>
<dbReference type="InterPro" id="IPR045107">
    <property type="entry name" value="SAC3/GANP/THP3"/>
</dbReference>
<reference evidence="3" key="2">
    <citation type="journal article" date="2020" name="Nat. Commun.">
        <title>Large-scale genome sequencing of mycorrhizal fungi provides insights into the early evolution of symbiotic traits.</title>
        <authorList>
            <person name="Miyauchi S."/>
            <person name="Kiss E."/>
            <person name="Kuo A."/>
            <person name="Drula E."/>
            <person name="Kohler A."/>
            <person name="Sanchez-Garcia M."/>
            <person name="Morin E."/>
            <person name="Andreopoulos B."/>
            <person name="Barry K.W."/>
            <person name="Bonito G."/>
            <person name="Buee M."/>
            <person name="Carver A."/>
            <person name="Chen C."/>
            <person name="Cichocki N."/>
            <person name="Clum A."/>
            <person name="Culley D."/>
            <person name="Crous P.W."/>
            <person name="Fauchery L."/>
            <person name="Girlanda M."/>
            <person name="Hayes R.D."/>
            <person name="Keri Z."/>
            <person name="LaButti K."/>
            <person name="Lipzen A."/>
            <person name="Lombard V."/>
            <person name="Magnuson J."/>
            <person name="Maillard F."/>
            <person name="Murat C."/>
            <person name="Nolan M."/>
            <person name="Ohm R.A."/>
            <person name="Pangilinan J."/>
            <person name="Pereira M.F."/>
            <person name="Perotto S."/>
            <person name="Peter M."/>
            <person name="Pfister S."/>
            <person name="Riley R."/>
            <person name="Sitrit Y."/>
            <person name="Stielow J.B."/>
            <person name="Szollosi G."/>
            <person name="Zifcakova L."/>
            <person name="Stursova M."/>
            <person name="Spatafora J.W."/>
            <person name="Tedersoo L."/>
            <person name="Vaario L.M."/>
            <person name="Yamada A."/>
            <person name="Yan M."/>
            <person name="Wang P."/>
            <person name="Xu J."/>
            <person name="Bruns T."/>
            <person name="Baldrian P."/>
            <person name="Vilgalys R."/>
            <person name="Dunand C."/>
            <person name="Henrissat B."/>
            <person name="Grigoriev I.V."/>
            <person name="Hibbett D."/>
            <person name="Nagy L.G."/>
            <person name="Martin F.M."/>
        </authorList>
    </citation>
    <scope>NUCLEOTIDE SEQUENCE</scope>
    <source>
        <strain evidence="3">BED1</strain>
    </source>
</reference>
<protein>
    <submittedName>
        <fullName evidence="3">SAC3/GANP/Nin1/mts3/eIF-3 p25 family-domain-containing protein</fullName>
    </submittedName>
</protein>
<feature type="compositionally biased region" description="Acidic residues" evidence="1">
    <location>
        <begin position="104"/>
        <end position="121"/>
    </location>
</feature>
<proteinExistence type="predicted"/>
<feature type="compositionally biased region" description="Polar residues" evidence="1">
    <location>
        <begin position="647"/>
        <end position="668"/>
    </location>
</feature>
<feature type="compositionally biased region" description="Polar residues" evidence="1">
    <location>
        <begin position="475"/>
        <end position="488"/>
    </location>
</feature>
<accession>A0AAD4C8J7</accession>
<dbReference type="GO" id="GO:0070390">
    <property type="term" value="C:transcription export complex 2"/>
    <property type="evidence" value="ECO:0007669"/>
    <property type="project" value="TreeGrafter"/>
</dbReference>
<dbReference type="Pfam" id="PF03399">
    <property type="entry name" value="SAC3_GANP"/>
    <property type="match status" value="1"/>
</dbReference>
<evidence type="ECO:0000313" key="4">
    <source>
        <dbReference type="Proteomes" id="UP001194468"/>
    </source>
</evidence>
<sequence>MEPGPQQRTYRTTRANGHVEGGSSARRAHHTNKRWVAESVTGRSNAGSSHTGSDTERWERGGHRGGGRGRPRGSRGKFGNASVTFRRNGALDGVATGSEGEHSEMEEEHQVDEMDSNEPETPEERESFWQELVKARETERKKAIAEGKMDDPHQPKRLEDAITMVGTCMDMCPRFERYRRERENNLFEWETIPLTKRVDHKRAVKAYERAAGDKTLPSDLRPPDVLKRTLDYLFHELLPHGGFSETFNFIRDRSRSVRNDFTMQHEMGPIAIECHGRCARFHILAIHVERDRPHFSITMEEQQLMNTLQSLKEFYLEQRGHYQSPTELEIRVYHRLIHIRDQKERHDDIPQALLNNPVFKLTTKFRARVQAKSAPITKTSPLVVDAEAMHIFAELAGVLRREGNVVMTYLVACILERHFGKDTIEDIESIRGDLSFSDIVDGYTGMGQEQDTDIDVSVVDETEDQVEPPAHASHESPTVLQPSGTQWLTDPFGPNPTQSAFFNPPAQSAFSNLKTIPNAFGTTSFGTQSPFTNAGSTAPAIPAFGPIKDNNVASAPGSLPHRVTEASGTSISSSPPFIPTPAGSQSTTFALQAEQSSSIPTVFPSQATQPNGFTFGAALGSEASPSKSLNPLAPTFTPKPTFTTPTSSAFGITPPNNVRSLTENRQPSVPTPISKKASISKSRLTRERSMSDAVMSEMPFVSSPPSMDSTSLEGETGQTPPSQPPHLNRRQPISLPPTPTATMFIPSSLPSSRKSSLKNIQTSCLSAVPTEILSPLVIHSPVTRSSIPALFRRESLQSPLKPVVSAADIEAEAEPPVEKLNTPLVTRPPPADKLSRKATALHFARRGWLVKQAFCRWQQRFNDQVKWIEACRRSTRYKEKVQAERLSRSVGGSPPLNGRTHQKTPSETRAPLKKRLRVRLSGEYRPPANDEELARRFEKNHEEHALRWARGSFLGVLRDFLESTSRPLPDDWSAWLSLNQESDGTAIWLEQKFNVPDSGQWKNENIFQIPISRDHVELAHSYPGVVIFERTPLTGVTDILGRKYRVLEDCTRLREILEAFPADRHYIPSLLCIAWSERDPDSSKDFDDMVGSMMEGNMLTSAHELLISTAALDMESKLEELLHVIPFDLEGRLVKRVSLNDLFKIWEHEWEETTTSWLGNCIVYGEFNWDLYAKLLQGCTRFLIQVISSVTGLLRDGGAPSDLGHLQLGKDMDSGTTFDAVLHWLQALPKTETTVSLIGDIKAHRNLGRDFPTMTFLSQLYALARSVAAYAADVDPEATQFVSRSRLADVSREAQRLKAMFEEEMNAFHIAKLKPSKRLASFAETSSSRGSTPRLKKQRVSLSDELPTDEETSSRGSPTTSPSLSSATSVPSEPATIVTPAMLRSLTKDIRAKYGVA</sequence>
<dbReference type="PANTHER" id="PTHR12436">
    <property type="entry name" value="80 KDA MCM3-ASSOCIATED PROTEIN"/>
    <property type="match status" value="1"/>
</dbReference>
<reference evidence="3" key="1">
    <citation type="submission" date="2019-10" db="EMBL/GenBank/DDBJ databases">
        <authorList>
            <consortium name="DOE Joint Genome Institute"/>
            <person name="Kuo A."/>
            <person name="Miyauchi S."/>
            <person name="Kiss E."/>
            <person name="Drula E."/>
            <person name="Kohler A."/>
            <person name="Sanchez-Garcia M."/>
            <person name="Andreopoulos B."/>
            <person name="Barry K.W."/>
            <person name="Bonito G."/>
            <person name="Buee M."/>
            <person name="Carver A."/>
            <person name="Chen C."/>
            <person name="Cichocki N."/>
            <person name="Clum A."/>
            <person name="Culley D."/>
            <person name="Crous P.W."/>
            <person name="Fauchery L."/>
            <person name="Girlanda M."/>
            <person name="Hayes R."/>
            <person name="Keri Z."/>
            <person name="LaButti K."/>
            <person name="Lipzen A."/>
            <person name="Lombard V."/>
            <person name="Magnuson J."/>
            <person name="Maillard F."/>
            <person name="Morin E."/>
            <person name="Murat C."/>
            <person name="Nolan M."/>
            <person name="Ohm R."/>
            <person name="Pangilinan J."/>
            <person name="Pereira M."/>
            <person name="Perotto S."/>
            <person name="Peter M."/>
            <person name="Riley R."/>
            <person name="Sitrit Y."/>
            <person name="Stielow B."/>
            <person name="Szollosi G."/>
            <person name="Zifcakova L."/>
            <person name="Stursova M."/>
            <person name="Spatafora J.W."/>
            <person name="Tedersoo L."/>
            <person name="Vaario L.-M."/>
            <person name="Yamada A."/>
            <person name="Yan M."/>
            <person name="Wang P."/>
            <person name="Xu J."/>
            <person name="Bruns T."/>
            <person name="Baldrian P."/>
            <person name="Vilgalys R."/>
            <person name="Henrissat B."/>
            <person name="Grigoriev I.V."/>
            <person name="Hibbett D."/>
            <person name="Nagy L.G."/>
            <person name="Martin F.M."/>
        </authorList>
    </citation>
    <scope>NUCLEOTIDE SEQUENCE</scope>
    <source>
        <strain evidence="3">BED1</strain>
    </source>
</reference>
<evidence type="ECO:0000313" key="3">
    <source>
        <dbReference type="EMBL" id="KAF8452321.1"/>
    </source>
</evidence>
<feature type="compositionally biased region" description="Polar residues" evidence="1">
    <location>
        <begin position="41"/>
        <end position="52"/>
    </location>
</feature>